<dbReference type="SUPFAM" id="SSF54427">
    <property type="entry name" value="NTF2-like"/>
    <property type="match status" value="1"/>
</dbReference>
<keyword evidence="1" id="KW-0732">Signal</keyword>
<dbReference type="InterPro" id="IPR032710">
    <property type="entry name" value="NTF2-like_dom_sf"/>
</dbReference>
<dbReference type="Proteomes" id="UP000321933">
    <property type="component" value="Unassembled WGS sequence"/>
</dbReference>
<dbReference type="EMBL" id="VRYZ01000006">
    <property type="protein sequence ID" value="TXS90594.1"/>
    <property type="molecule type" value="Genomic_DNA"/>
</dbReference>
<evidence type="ECO:0008006" key="4">
    <source>
        <dbReference type="Google" id="ProtNLM"/>
    </source>
</evidence>
<sequence>MNILNYTLSIALLLGTSTAVAAEPPPASQASRTESGITDTIVSKTMEFSHTWNTGDINRYIGSYEQTGDFALYYSGGQNLGIESARELYLTTWPTKQAMGEFEVFNVTARILSPTTALSHGLFQHRFPDKTVDGNFTLVWRLRDDGDWEIAHEHSARIRVEKRN</sequence>
<evidence type="ECO:0000256" key="1">
    <source>
        <dbReference type="SAM" id="SignalP"/>
    </source>
</evidence>
<gene>
    <name evidence="2" type="ORF">FVW59_14770</name>
</gene>
<name>A0A5C8ZS20_9GAMM</name>
<evidence type="ECO:0000313" key="2">
    <source>
        <dbReference type="EMBL" id="TXS90594.1"/>
    </source>
</evidence>
<reference evidence="2 3" key="1">
    <citation type="submission" date="2019-08" db="EMBL/GenBank/DDBJ databases">
        <title>Parahaliea maris sp. nov., isolated from the surface seawater.</title>
        <authorList>
            <person name="Liu Y."/>
        </authorList>
    </citation>
    <scope>NUCLEOTIDE SEQUENCE [LARGE SCALE GENOMIC DNA]</scope>
    <source>
        <strain evidence="2 3">S2-26</strain>
    </source>
</reference>
<evidence type="ECO:0000313" key="3">
    <source>
        <dbReference type="Proteomes" id="UP000321933"/>
    </source>
</evidence>
<dbReference type="Gene3D" id="3.10.450.50">
    <property type="match status" value="1"/>
</dbReference>
<accession>A0A5C8ZS20</accession>
<dbReference type="OrthoDB" id="120856at2"/>
<feature type="signal peptide" evidence="1">
    <location>
        <begin position="1"/>
        <end position="21"/>
    </location>
</feature>
<dbReference type="RefSeq" id="WP_148065119.1">
    <property type="nucleotide sequence ID" value="NZ_VRYZ01000006.1"/>
</dbReference>
<dbReference type="AlphaFoldDB" id="A0A5C8ZS20"/>
<proteinExistence type="predicted"/>
<organism evidence="2 3">
    <name type="scientific">Parahaliea aestuarii</name>
    <dbReference type="NCBI Taxonomy" id="1852021"/>
    <lineage>
        <taxon>Bacteria</taxon>
        <taxon>Pseudomonadati</taxon>
        <taxon>Pseudomonadota</taxon>
        <taxon>Gammaproteobacteria</taxon>
        <taxon>Cellvibrionales</taxon>
        <taxon>Halieaceae</taxon>
        <taxon>Parahaliea</taxon>
    </lineage>
</organism>
<comment type="caution">
    <text evidence="2">The sequence shown here is derived from an EMBL/GenBank/DDBJ whole genome shotgun (WGS) entry which is preliminary data.</text>
</comment>
<feature type="chain" id="PRO_5023021773" description="Nuclear transport factor 2 family protein" evidence="1">
    <location>
        <begin position="22"/>
        <end position="164"/>
    </location>
</feature>
<keyword evidence="3" id="KW-1185">Reference proteome</keyword>
<protein>
    <recommendedName>
        <fullName evidence="4">Nuclear transport factor 2 family protein</fullName>
    </recommendedName>
</protein>